<dbReference type="PANTHER" id="PTHR43179">
    <property type="entry name" value="RHAMNOSYLTRANSFERASE WBBL"/>
    <property type="match status" value="1"/>
</dbReference>
<evidence type="ECO:0000313" key="6">
    <source>
        <dbReference type="Proteomes" id="UP000249610"/>
    </source>
</evidence>
<dbReference type="CDD" id="cd04186">
    <property type="entry name" value="GT_2_like_c"/>
    <property type="match status" value="1"/>
</dbReference>
<evidence type="ECO:0000256" key="2">
    <source>
        <dbReference type="ARBA" id="ARBA00022676"/>
    </source>
</evidence>
<name>A0A327PUY4_9BACT</name>
<dbReference type="Gene3D" id="3.90.550.10">
    <property type="entry name" value="Spore Coat Polysaccharide Biosynthesis Protein SpsA, Chain A"/>
    <property type="match status" value="1"/>
</dbReference>
<keyword evidence="2" id="KW-0328">Glycosyltransferase</keyword>
<dbReference type="GO" id="GO:0016757">
    <property type="term" value="F:glycosyltransferase activity"/>
    <property type="evidence" value="ECO:0007669"/>
    <property type="project" value="UniProtKB-KW"/>
</dbReference>
<keyword evidence="3" id="KW-0808">Transferase</keyword>
<dbReference type="InterPro" id="IPR001173">
    <property type="entry name" value="Glyco_trans_2-like"/>
</dbReference>
<comment type="caution">
    <text evidence="5">The sequence shown here is derived from an EMBL/GenBank/DDBJ whole genome shotgun (WGS) entry which is preliminary data.</text>
</comment>
<evidence type="ECO:0000259" key="4">
    <source>
        <dbReference type="Pfam" id="PF00535"/>
    </source>
</evidence>
<dbReference type="Proteomes" id="UP000249610">
    <property type="component" value="Unassembled WGS sequence"/>
</dbReference>
<dbReference type="Pfam" id="PF00535">
    <property type="entry name" value="Glycos_transf_2"/>
    <property type="match status" value="1"/>
</dbReference>
<dbReference type="AlphaFoldDB" id="A0A327PUY4"/>
<proteinExistence type="inferred from homology"/>
<gene>
    <name evidence="5" type="ORF">LV83_00362</name>
</gene>
<dbReference type="InterPro" id="IPR029044">
    <property type="entry name" value="Nucleotide-diphossugar_trans"/>
</dbReference>
<reference evidence="5 6" key="1">
    <citation type="submission" date="2018-06" db="EMBL/GenBank/DDBJ databases">
        <title>Genomic Encyclopedia of Archaeal and Bacterial Type Strains, Phase II (KMG-II): from individual species to whole genera.</title>
        <authorList>
            <person name="Goeker M."/>
        </authorList>
    </citation>
    <scope>NUCLEOTIDE SEQUENCE [LARGE SCALE GENOMIC DNA]</scope>
    <source>
        <strain evidence="5 6">DSM 23446</strain>
    </source>
</reference>
<protein>
    <recommendedName>
        <fullName evidence="4">Glycosyltransferase 2-like domain-containing protein</fullName>
    </recommendedName>
</protein>
<comment type="similarity">
    <text evidence="1">Belongs to the glycosyltransferase 2 family.</text>
</comment>
<dbReference type="OrthoDB" id="9771846at2"/>
<dbReference type="PANTHER" id="PTHR43179:SF12">
    <property type="entry name" value="GALACTOFURANOSYLTRANSFERASE GLFT2"/>
    <property type="match status" value="1"/>
</dbReference>
<accession>A0A327PUY4</accession>
<keyword evidence="6" id="KW-1185">Reference proteome</keyword>
<organism evidence="5 6">
    <name type="scientific">Algoriphagus yeomjeoni</name>
    <dbReference type="NCBI Taxonomy" id="291403"/>
    <lineage>
        <taxon>Bacteria</taxon>
        <taxon>Pseudomonadati</taxon>
        <taxon>Bacteroidota</taxon>
        <taxon>Cytophagia</taxon>
        <taxon>Cytophagales</taxon>
        <taxon>Cyclobacteriaceae</taxon>
        <taxon>Algoriphagus</taxon>
    </lineage>
</organism>
<feature type="domain" description="Glycosyltransferase 2-like" evidence="4">
    <location>
        <begin position="11"/>
        <end position="182"/>
    </location>
</feature>
<evidence type="ECO:0000313" key="5">
    <source>
        <dbReference type="EMBL" id="RAI95111.1"/>
    </source>
</evidence>
<sequence length="311" mass="35344">MAFTPDPSVAIILVNWNGYAFTTECLKSLRLLDYPDFKVIVVDNGSENQEGKKLKYEFPEIELIETKSNLGFAGGNNVGIKKALKDGYSHVMLLNNDTEVAPDFLGQMIRKFYGNTSLGVVQPLIFFLHDRTKIWSAGGKWNHLFCRSITQGDRKHNAQYQAKDRALDWATGCCMLISRKALLETGLLNESYFTYFEDVEWSLRFREKGYTIELAADAMIYHEAGASSKKKHAEGTLSATVFYYHVRNQFYLVRSQAKGPQILLAASYHLTRFVLWMGYFCARGRFNKLKAVARGIKDGLKSPLQKAELWG</sequence>
<evidence type="ECO:0000256" key="1">
    <source>
        <dbReference type="ARBA" id="ARBA00006739"/>
    </source>
</evidence>
<evidence type="ECO:0000256" key="3">
    <source>
        <dbReference type="ARBA" id="ARBA00022679"/>
    </source>
</evidence>
<dbReference type="EMBL" id="QLLK01000001">
    <property type="protein sequence ID" value="RAI95111.1"/>
    <property type="molecule type" value="Genomic_DNA"/>
</dbReference>
<dbReference type="RefSeq" id="WP_111609798.1">
    <property type="nucleotide sequence ID" value="NZ_QLLK01000001.1"/>
</dbReference>
<dbReference type="SUPFAM" id="SSF53448">
    <property type="entry name" value="Nucleotide-diphospho-sugar transferases"/>
    <property type="match status" value="1"/>
</dbReference>